<keyword evidence="3" id="KW-1185">Reference proteome</keyword>
<dbReference type="GO" id="GO:0003700">
    <property type="term" value="F:DNA-binding transcription factor activity"/>
    <property type="evidence" value="ECO:0007669"/>
    <property type="project" value="InterPro"/>
</dbReference>
<dbReference type="RefSeq" id="WP_184815154.1">
    <property type="nucleotide sequence ID" value="NZ_JACHJQ010000009.1"/>
</dbReference>
<evidence type="ECO:0000313" key="2">
    <source>
        <dbReference type="EMBL" id="MBB4911111.1"/>
    </source>
</evidence>
<dbReference type="PANTHER" id="PTHR38600">
    <property type="entry name" value="TRANSCRIPTIONAL REGULATORY PROTEIN"/>
    <property type="match status" value="1"/>
</dbReference>
<organism evidence="2 3">
    <name type="scientific">Actinophytocola algeriensis</name>
    <dbReference type="NCBI Taxonomy" id="1768010"/>
    <lineage>
        <taxon>Bacteria</taxon>
        <taxon>Bacillati</taxon>
        <taxon>Actinomycetota</taxon>
        <taxon>Actinomycetes</taxon>
        <taxon>Pseudonocardiales</taxon>
        <taxon>Pseudonocardiaceae</taxon>
    </lineage>
</organism>
<dbReference type="Proteomes" id="UP000520767">
    <property type="component" value="Unassembled WGS sequence"/>
</dbReference>
<dbReference type="InterPro" id="IPR036388">
    <property type="entry name" value="WH-like_DNA-bd_sf"/>
</dbReference>
<dbReference type="InterPro" id="IPR036390">
    <property type="entry name" value="WH_DNA-bd_sf"/>
</dbReference>
<gene>
    <name evidence="2" type="ORF">FHR82_007371</name>
</gene>
<dbReference type="PANTHER" id="PTHR38600:SF1">
    <property type="entry name" value="TRANSCRIPTIONAL REGULATORY PROTEIN"/>
    <property type="match status" value="1"/>
</dbReference>
<dbReference type="Pfam" id="PF01022">
    <property type="entry name" value="HTH_5"/>
    <property type="match status" value="1"/>
</dbReference>
<dbReference type="SMART" id="SM00418">
    <property type="entry name" value="HTH_ARSR"/>
    <property type="match status" value="1"/>
</dbReference>
<dbReference type="Gene3D" id="1.10.10.10">
    <property type="entry name" value="Winged helix-like DNA-binding domain superfamily/Winged helix DNA-binding domain"/>
    <property type="match status" value="1"/>
</dbReference>
<dbReference type="SUPFAM" id="SSF46785">
    <property type="entry name" value="Winged helix' DNA-binding domain"/>
    <property type="match status" value="1"/>
</dbReference>
<feature type="domain" description="HTH arsR-type" evidence="1">
    <location>
        <begin position="1"/>
        <end position="91"/>
    </location>
</feature>
<dbReference type="PROSITE" id="PS50987">
    <property type="entry name" value="HTH_ARSR_2"/>
    <property type="match status" value="1"/>
</dbReference>
<keyword evidence="2" id="KW-0238">DNA-binding</keyword>
<dbReference type="PRINTS" id="PR00778">
    <property type="entry name" value="HTHARSR"/>
</dbReference>
<evidence type="ECO:0000259" key="1">
    <source>
        <dbReference type="PROSITE" id="PS50987"/>
    </source>
</evidence>
<dbReference type="InterPro" id="IPR011991">
    <property type="entry name" value="ArsR-like_HTH"/>
</dbReference>
<dbReference type="NCBIfam" id="NF033788">
    <property type="entry name" value="HTH_metalloreg"/>
    <property type="match status" value="1"/>
</dbReference>
<reference evidence="2 3" key="1">
    <citation type="submission" date="2020-08" db="EMBL/GenBank/DDBJ databases">
        <title>Genomic Encyclopedia of Type Strains, Phase III (KMG-III): the genomes of soil and plant-associated and newly described type strains.</title>
        <authorList>
            <person name="Whitman W."/>
        </authorList>
    </citation>
    <scope>NUCLEOTIDE SEQUENCE [LARGE SCALE GENOMIC DNA]</scope>
    <source>
        <strain evidence="2 3">CECT 8960</strain>
    </source>
</reference>
<comment type="caution">
    <text evidence="2">The sequence shown here is derived from an EMBL/GenBank/DDBJ whole genome shotgun (WGS) entry which is preliminary data.</text>
</comment>
<name>A0A7W7QDH4_9PSEU</name>
<sequence length="110" mass="12724">MRTEVDEVLVALADPVRRQVVDELRQRPRRAGELADSAGMSFPAISRHLRVLRACGLVEVRALDEDARVRVYQLRAEPFLALRAWLDQVEGFWTEQLDAFSDYAKKRKQE</sequence>
<protein>
    <submittedName>
        <fullName evidence="2">DNA-binding transcriptional ArsR family regulator</fullName>
    </submittedName>
</protein>
<dbReference type="AlphaFoldDB" id="A0A7W7QDH4"/>
<proteinExistence type="predicted"/>
<dbReference type="EMBL" id="JACHJQ010000009">
    <property type="protein sequence ID" value="MBB4911111.1"/>
    <property type="molecule type" value="Genomic_DNA"/>
</dbReference>
<evidence type="ECO:0000313" key="3">
    <source>
        <dbReference type="Proteomes" id="UP000520767"/>
    </source>
</evidence>
<dbReference type="CDD" id="cd00090">
    <property type="entry name" value="HTH_ARSR"/>
    <property type="match status" value="1"/>
</dbReference>
<dbReference type="InterPro" id="IPR001845">
    <property type="entry name" value="HTH_ArsR_DNA-bd_dom"/>
</dbReference>
<dbReference type="GO" id="GO:0003677">
    <property type="term" value="F:DNA binding"/>
    <property type="evidence" value="ECO:0007669"/>
    <property type="project" value="UniProtKB-KW"/>
</dbReference>
<accession>A0A7W7QDH4</accession>